<dbReference type="AlphaFoldDB" id="A0A6J5UZ50"/>
<reference evidence="1 2" key="1">
    <citation type="submission" date="2020-05" db="EMBL/GenBank/DDBJ databases">
        <authorList>
            <person name="Campoy J."/>
            <person name="Schneeberger K."/>
            <person name="Spophaly S."/>
        </authorList>
    </citation>
    <scope>NUCLEOTIDE SEQUENCE [LARGE SCALE GENOMIC DNA]</scope>
    <source>
        <strain evidence="1">PruArmRojPasFocal</strain>
    </source>
</reference>
<name>A0A6J5UZ50_PRUAR</name>
<gene>
    <name evidence="1" type="ORF">CURHAP_LOCUS31178</name>
</gene>
<sequence>MSKRLSATDISALASMKNVAKCDTWCELQNPVNHRVFERKLRPKPLGRGHACLGVTRRCPPIYSLRGADDGLPCASSRGWHKYQVLGDARHDNQWLQNLGCLSCVVVEHRGLEKKLGSGSAFNATPGQAGLPAEFKHINKRRKRNLQGFP</sequence>
<dbReference type="EMBL" id="CAEKDK010000005">
    <property type="protein sequence ID" value="CAB4279088.1"/>
    <property type="molecule type" value="Genomic_DNA"/>
</dbReference>
<accession>A0A6J5UZ50</accession>
<protein>
    <submittedName>
        <fullName evidence="1">Uncharacterized protein</fullName>
    </submittedName>
</protein>
<dbReference type="Proteomes" id="UP000507222">
    <property type="component" value="Unassembled WGS sequence"/>
</dbReference>
<evidence type="ECO:0000313" key="2">
    <source>
        <dbReference type="Proteomes" id="UP000507222"/>
    </source>
</evidence>
<organism evidence="1 2">
    <name type="scientific">Prunus armeniaca</name>
    <name type="common">Apricot</name>
    <name type="synonym">Armeniaca vulgaris</name>
    <dbReference type="NCBI Taxonomy" id="36596"/>
    <lineage>
        <taxon>Eukaryota</taxon>
        <taxon>Viridiplantae</taxon>
        <taxon>Streptophyta</taxon>
        <taxon>Embryophyta</taxon>
        <taxon>Tracheophyta</taxon>
        <taxon>Spermatophyta</taxon>
        <taxon>Magnoliopsida</taxon>
        <taxon>eudicotyledons</taxon>
        <taxon>Gunneridae</taxon>
        <taxon>Pentapetalae</taxon>
        <taxon>rosids</taxon>
        <taxon>fabids</taxon>
        <taxon>Rosales</taxon>
        <taxon>Rosaceae</taxon>
        <taxon>Amygdaloideae</taxon>
        <taxon>Amygdaleae</taxon>
        <taxon>Prunus</taxon>
    </lineage>
</organism>
<evidence type="ECO:0000313" key="1">
    <source>
        <dbReference type="EMBL" id="CAB4279088.1"/>
    </source>
</evidence>
<dbReference type="PANTHER" id="PTHR33220">
    <property type="entry name" value="BNAA09G04420D PROTEIN"/>
    <property type="match status" value="1"/>
</dbReference>
<dbReference type="PANTHER" id="PTHR33220:SF5">
    <property type="entry name" value="RRNA INTRON-ENCODED HOMING ENDONUCLEASE"/>
    <property type="match status" value="1"/>
</dbReference>
<proteinExistence type="predicted"/>